<comment type="caution">
    <text evidence="1">The sequence shown here is derived from an EMBL/GenBank/DDBJ whole genome shotgun (WGS) entry which is preliminary data.</text>
</comment>
<sequence length="154" mass="18625">MDKKLQYTSLFSFYFHLIYIQIEQEQLCWCEVKNEQNQTITYFPGIIIDKIDFNQFKCLISIDNDIYEKSSQQIKKLFSNQYQRAKVVDKNKISQKSDSQYRQQAEFIADFTYLHNRDNVEIDYNIFKYQQIQQASLIQQFGEQPNLPFIKKKD</sequence>
<protein>
    <submittedName>
        <fullName evidence="1">Uncharacterized protein</fullName>
    </submittedName>
</protein>
<proteinExistence type="predicted"/>
<dbReference type="InParanoid" id="A0A0V0R6N4"/>
<reference evidence="1 2" key="1">
    <citation type="journal article" date="2015" name="Sci. Rep.">
        <title>Genome of the facultative scuticociliatosis pathogen Pseudocohnilembus persalinus provides insight into its virulence through horizontal gene transfer.</title>
        <authorList>
            <person name="Xiong J."/>
            <person name="Wang G."/>
            <person name="Cheng J."/>
            <person name="Tian M."/>
            <person name="Pan X."/>
            <person name="Warren A."/>
            <person name="Jiang C."/>
            <person name="Yuan D."/>
            <person name="Miao W."/>
        </authorList>
    </citation>
    <scope>NUCLEOTIDE SEQUENCE [LARGE SCALE GENOMIC DNA]</scope>
    <source>
        <strain evidence="1">36N120E</strain>
    </source>
</reference>
<keyword evidence="2" id="KW-1185">Reference proteome</keyword>
<accession>A0A0V0R6N4</accession>
<dbReference type="EMBL" id="LDAU01000040">
    <property type="protein sequence ID" value="KRX10131.1"/>
    <property type="molecule type" value="Genomic_DNA"/>
</dbReference>
<organism evidence="1 2">
    <name type="scientific">Pseudocohnilembus persalinus</name>
    <name type="common">Ciliate</name>
    <dbReference type="NCBI Taxonomy" id="266149"/>
    <lineage>
        <taxon>Eukaryota</taxon>
        <taxon>Sar</taxon>
        <taxon>Alveolata</taxon>
        <taxon>Ciliophora</taxon>
        <taxon>Intramacronucleata</taxon>
        <taxon>Oligohymenophorea</taxon>
        <taxon>Scuticociliatia</taxon>
        <taxon>Philasterida</taxon>
        <taxon>Pseudocohnilembidae</taxon>
        <taxon>Pseudocohnilembus</taxon>
    </lineage>
</organism>
<evidence type="ECO:0000313" key="1">
    <source>
        <dbReference type="EMBL" id="KRX10131.1"/>
    </source>
</evidence>
<name>A0A0V0R6N4_PSEPJ</name>
<dbReference type="AlphaFoldDB" id="A0A0V0R6N4"/>
<gene>
    <name evidence="1" type="ORF">PPERSA_08534</name>
</gene>
<evidence type="ECO:0000313" key="2">
    <source>
        <dbReference type="Proteomes" id="UP000054937"/>
    </source>
</evidence>
<dbReference type="Proteomes" id="UP000054937">
    <property type="component" value="Unassembled WGS sequence"/>
</dbReference>